<evidence type="ECO:0000313" key="6">
    <source>
        <dbReference type="EMBL" id="BCO28537.1"/>
    </source>
</evidence>
<evidence type="ECO:0000256" key="3">
    <source>
        <dbReference type="ARBA" id="ARBA00022777"/>
    </source>
</evidence>
<evidence type="ECO:0000259" key="4">
    <source>
        <dbReference type="Pfam" id="PF07804"/>
    </source>
</evidence>
<evidence type="ECO:0000313" key="7">
    <source>
        <dbReference type="Proteomes" id="UP000824366"/>
    </source>
</evidence>
<dbReference type="Proteomes" id="UP000824366">
    <property type="component" value="Chromosome"/>
</dbReference>
<reference evidence="6 7" key="1">
    <citation type="journal article" date="2021" name="Microbiol. Spectr.">
        <title>A Single Bacterium Capable of Oxidation and Reduction of Iron at Circumneutral pH.</title>
        <authorList>
            <person name="Kato S."/>
            <person name="Ohkuma M."/>
        </authorList>
    </citation>
    <scope>NUCLEOTIDE SEQUENCE [LARGE SCALE GENOMIC DNA]</scope>
    <source>
        <strain evidence="6 7">MIZ03</strain>
    </source>
</reference>
<dbReference type="InterPro" id="IPR017508">
    <property type="entry name" value="HipA_N1"/>
</dbReference>
<comment type="similarity">
    <text evidence="1">Belongs to the HipA Ser/Thr kinase family.</text>
</comment>
<dbReference type="CDD" id="cd17808">
    <property type="entry name" value="HipA_Ec_like"/>
    <property type="match status" value="1"/>
</dbReference>
<dbReference type="EMBL" id="AP024238">
    <property type="protein sequence ID" value="BCO28537.1"/>
    <property type="molecule type" value="Genomic_DNA"/>
</dbReference>
<feature type="domain" description="HipA-like C-terminal" evidence="4">
    <location>
        <begin position="151"/>
        <end position="392"/>
    </location>
</feature>
<dbReference type="RefSeq" id="WP_223904481.1">
    <property type="nucleotide sequence ID" value="NZ_AP024238.1"/>
</dbReference>
<accession>A0ABM7MQH2</accession>
<keyword evidence="2" id="KW-0808">Transferase</keyword>
<dbReference type="NCBIfam" id="TIGR03071">
    <property type="entry name" value="couple_hipA"/>
    <property type="match status" value="1"/>
</dbReference>
<dbReference type="InterPro" id="IPR052028">
    <property type="entry name" value="HipA_Ser/Thr_kinase"/>
</dbReference>
<dbReference type="PANTHER" id="PTHR37419:SF1">
    <property type="entry name" value="SERINE_THREONINE-PROTEIN KINASE TOXIN HIPA"/>
    <property type="match status" value="1"/>
</dbReference>
<evidence type="ECO:0000256" key="1">
    <source>
        <dbReference type="ARBA" id="ARBA00010164"/>
    </source>
</evidence>
<dbReference type="InterPro" id="IPR012893">
    <property type="entry name" value="HipA-like_C"/>
</dbReference>
<organism evidence="6 7">
    <name type="scientific">Rhodoferax lithotrophicus</name>
    <dbReference type="NCBI Taxonomy" id="2798804"/>
    <lineage>
        <taxon>Bacteria</taxon>
        <taxon>Pseudomonadati</taxon>
        <taxon>Pseudomonadota</taxon>
        <taxon>Betaproteobacteria</taxon>
        <taxon>Burkholderiales</taxon>
        <taxon>Comamonadaceae</taxon>
        <taxon>Rhodoferax</taxon>
    </lineage>
</organism>
<dbReference type="GO" id="GO:0016301">
    <property type="term" value="F:kinase activity"/>
    <property type="evidence" value="ECO:0007669"/>
    <property type="project" value="UniProtKB-KW"/>
</dbReference>
<dbReference type="Pfam" id="PF07804">
    <property type="entry name" value="HipA_C"/>
    <property type="match status" value="1"/>
</dbReference>
<evidence type="ECO:0000259" key="5">
    <source>
        <dbReference type="Pfam" id="PF13657"/>
    </source>
</evidence>
<dbReference type="PANTHER" id="PTHR37419">
    <property type="entry name" value="SERINE/THREONINE-PROTEIN KINASE TOXIN HIPA"/>
    <property type="match status" value="1"/>
</dbReference>
<protein>
    <submittedName>
        <fullName evidence="6">Serine/threonine-protein kinase toxin HipA</fullName>
    </submittedName>
</protein>
<dbReference type="Pfam" id="PF13657">
    <property type="entry name" value="Couple_hipA"/>
    <property type="match status" value="1"/>
</dbReference>
<name>A0ABM7MQH2_9BURK</name>
<sequence length="439" mass="49252">MGALAIWMNGELVGTWSVGRTGHHRLDYAPSWRASARSRPLSLSLPFTADNRLEGNVVRNYFDNLLPDSDGIRKRISERFRTKGTDVFSLLQAVGRDCVGAVQLLPPGVTPEGFDQLRYEALTPEQIEKHLGALGSELGAGAQDDEEAWRLSIAGAQEKTALLQVNGQWCRPLGATPTTHILKPPIGITTGRNLDLRLSVENEWLCNQIVRELGLPAAECQMQDFGARRALVVQRFDRSWHPEGWIARLPQEDFCQAKGVASDQKYEQKGGPSIEDCLEVLKGGEAFHEDGRNFLCAQLLFWFLAAIDGHAKNFSLFVLPGGRYRMTPLYDVLSAWPLIGTGPHALQYKKTKLAMAVRGKSAHYKLSEIQYRHWEALAKRSGVDGAWDAMLSMTRRLDATLTAVEQRLPADFPMEMAHTVLQGVRQHLEQFKRRWQRDD</sequence>
<keyword evidence="7" id="KW-1185">Reference proteome</keyword>
<evidence type="ECO:0000256" key="2">
    <source>
        <dbReference type="ARBA" id="ARBA00022679"/>
    </source>
</evidence>
<keyword evidence="3 6" id="KW-0418">Kinase</keyword>
<feature type="domain" description="HipA N-terminal subdomain 1" evidence="5">
    <location>
        <begin position="4"/>
        <end position="104"/>
    </location>
</feature>
<proteinExistence type="inferred from homology"/>
<gene>
    <name evidence="6" type="ORF">MIZ03_3443</name>
</gene>